<keyword evidence="4" id="KW-0256">Endoplasmic reticulum</keyword>
<dbReference type="OMA" id="SKKCGPY"/>
<dbReference type="Pfam" id="PF07281">
    <property type="entry name" value="INSIG"/>
    <property type="match status" value="1"/>
</dbReference>
<evidence type="ECO:0000256" key="5">
    <source>
        <dbReference type="ARBA" id="ARBA00022989"/>
    </source>
</evidence>
<dbReference type="EMBL" id="FN648420">
    <property type="protein sequence ID" value="CBN76963.1"/>
    <property type="molecule type" value="Genomic_DNA"/>
</dbReference>
<keyword evidence="6 7" id="KW-0472">Membrane</keyword>
<comment type="subcellular location">
    <subcellularLocation>
        <location evidence="1">Endoplasmic reticulum membrane</location>
        <topology evidence="1">Multi-pass membrane protein</topology>
    </subcellularLocation>
</comment>
<feature type="transmembrane region" description="Helical" evidence="7">
    <location>
        <begin position="259"/>
        <end position="279"/>
    </location>
</feature>
<keyword evidence="9" id="KW-1185">Reference proteome</keyword>
<reference evidence="8 9" key="1">
    <citation type="journal article" date="2010" name="Nature">
        <title>The Ectocarpus genome and the independent evolution of multicellularity in brown algae.</title>
        <authorList>
            <person name="Cock J.M."/>
            <person name="Sterck L."/>
            <person name="Rouze P."/>
            <person name="Scornet D."/>
            <person name="Allen A.E."/>
            <person name="Amoutzias G."/>
            <person name="Anthouard V."/>
            <person name="Artiguenave F."/>
            <person name="Aury J.M."/>
            <person name="Badger J.H."/>
            <person name="Beszteri B."/>
            <person name="Billiau K."/>
            <person name="Bonnet E."/>
            <person name="Bothwell J.H."/>
            <person name="Bowler C."/>
            <person name="Boyen C."/>
            <person name="Brownlee C."/>
            <person name="Carrano C.J."/>
            <person name="Charrier B."/>
            <person name="Cho G.Y."/>
            <person name="Coelho S.M."/>
            <person name="Collen J."/>
            <person name="Corre E."/>
            <person name="Da Silva C."/>
            <person name="Delage L."/>
            <person name="Delaroque N."/>
            <person name="Dittami S.M."/>
            <person name="Doulbeau S."/>
            <person name="Elias M."/>
            <person name="Farnham G."/>
            <person name="Gachon C.M."/>
            <person name="Gschloessl B."/>
            <person name="Heesch S."/>
            <person name="Jabbari K."/>
            <person name="Jubin C."/>
            <person name="Kawai H."/>
            <person name="Kimura K."/>
            <person name="Kloareg B."/>
            <person name="Kupper F.C."/>
            <person name="Lang D."/>
            <person name="Le Bail A."/>
            <person name="Leblanc C."/>
            <person name="Lerouge P."/>
            <person name="Lohr M."/>
            <person name="Lopez P.J."/>
            <person name="Martens C."/>
            <person name="Maumus F."/>
            <person name="Michel G."/>
            <person name="Miranda-Saavedra D."/>
            <person name="Morales J."/>
            <person name="Moreau H."/>
            <person name="Motomura T."/>
            <person name="Nagasato C."/>
            <person name="Napoli C.A."/>
            <person name="Nelson D.R."/>
            <person name="Nyvall-Collen P."/>
            <person name="Peters A.F."/>
            <person name="Pommier C."/>
            <person name="Potin P."/>
            <person name="Poulain J."/>
            <person name="Quesneville H."/>
            <person name="Read B."/>
            <person name="Rensing S.A."/>
            <person name="Ritter A."/>
            <person name="Rousvoal S."/>
            <person name="Samanta M."/>
            <person name="Samson G."/>
            <person name="Schroeder D.C."/>
            <person name="Segurens B."/>
            <person name="Strittmatter M."/>
            <person name="Tonon T."/>
            <person name="Tregear J.W."/>
            <person name="Valentin K."/>
            <person name="von Dassow P."/>
            <person name="Yamagishi T."/>
            <person name="Van de Peer Y."/>
            <person name="Wincker P."/>
        </authorList>
    </citation>
    <scope>NUCLEOTIDE SEQUENCE [LARGE SCALE GENOMIC DNA]</scope>
    <source>
        <strain evidence="9">Ec32 / CCAP1310/4</strain>
    </source>
</reference>
<dbReference type="eggNOG" id="KOG4363">
    <property type="taxonomic scope" value="Eukaryota"/>
</dbReference>
<dbReference type="Proteomes" id="UP000002630">
    <property type="component" value="Linkage Group LG15"/>
</dbReference>
<feature type="transmembrane region" description="Helical" evidence="7">
    <location>
        <begin position="184"/>
        <end position="208"/>
    </location>
</feature>
<dbReference type="InterPro" id="IPR025929">
    <property type="entry name" value="INSIG_fam"/>
</dbReference>
<name>D8LJ79_ECTSI</name>
<dbReference type="GO" id="GO:0005789">
    <property type="term" value="C:endoplasmic reticulum membrane"/>
    <property type="evidence" value="ECO:0007669"/>
    <property type="project" value="UniProtKB-SubCell"/>
</dbReference>
<gene>
    <name evidence="8" type="ORF">Esi_0024_0115</name>
</gene>
<dbReference type="AlphaFoldDB" id="D8LJ79"/>
<evidence type="ECO:0000256" key="2">
    <source>
        <dbReference type="ARBA" id="ARBA00007475"/>
    </source>
</evidence>
<evidence type="ECO:0000313" key="9">
    <source>
        <dbReference type="Proteomes" id="UP000002630"/>
    </source>
</evidence>
<evidence type="ECO:0000256" key="7">
    <source>
        <dbReference type="SAM" id="Phobius"/>
    </source>
</evidence>
<dbReference type="PANTHER" id="PTHR36774:SF1">
    <property type="entry name" value="INSULIN-INDUCED PROTEIN"/>
    <property type="match status" value="1"/>
</dbReference>
<feature type="transmembrane region" description="Helical" evidence="7">
    <location>
        <begin position="220"/>
        <end position="239"/>
    </location>
</feature>
<evidence type="ECO:0000256" key="6">
    <source>
        <dbReference type="ARBA" id="ARBA00023136"/>
    </source>
</evidence>
<evidence type="ECO:0000256" key="4">
    <source>
        <dbReference type="ARBA" id="ARBA00022824"/>
    </source>
</evidence>
<protein>
    <submittedName>
        <fullName evidence="8">Uncharacterized protein</fullName>
    </submittedName>
</protein>
<proteinExistence type="inferred from homology"/>
<dbReference type="OrthoDB" id="205546at2759"/>
<dbReference type="InParanoid" id="D8LJ79"/>
<keyword evidence="5 7" id="KW-1133">Transmembrane helix</keyword>
<sequence length="294" mass="31780">MRISARKAALAGAAAVCFLHHSSCLGYTSFVRPLHPRHCSAIKRAMPYRRSDRNHVLKLAAGGGPSRAVGESTPLSRARDVLFEPAFRSLLPPMAAAGALLGPNLDNYHSAFGVLAYKHPIELNVAGHLILTTDWWVPPLFAVAGAGIGALYILLDAALETPQAQREPLWRDVLLSISLFSFQYYLSGLLTAVGCPNWVLVGSLAVIAERVFDVFDATRAGLWVSLATATLGPLIEIFLVNATDLYMYNGADFFGVDSWIPIVYFCGGPAVGNLARTIYAKLLAAERKEGRNLT</sequence>
<dbReference type="PANTHER" id="PTHR36774">
    <property type="entry name" value="INSULIN-INDUCED PROTEIN"/>
    <property type="match status" value="1"/>
</dbReference>
<evidence type="ECO:0000313" key="8">
    <source>
        <dbReference type="EMBL" id="CBN76963.1"/>
    </source>
</evidence>
<evidence type="ECO:0000256" key="3">
    <source>
        <dbReference type="ARBA" id="ARBA00022692"/>
    </source>
</evidence>
<dbReference type="EMBL" id="FN649740">
    <property type="protein sequence ID" value="CBN76963.1"/>
    <property type="molecule type" value="Genomic_DNA"/>
</dbReference>
<keyword evidence="3 7" id="KW-0812">Transmembrane</keyword>
<evidence type="ECO:0000256" key="1">
    <source>
        <dbReference type="ARBA" id="ARBA00004477"/>
    </source>
</evidence>
<accession>D8LJ79</accession>
<organism evidence="8 9">
    <name type="scientific">Ectocarpus siliculosus</name>
    <name type="common">Brown alga</name>
    <name type="synonym">Conferva siliculosa</name>
    <dbReference type="NCBI Taxonomy" id="2880"/>
    <lineage>
        <taxon>Eukaryota</taxon>
        <taxon>Sar</taxon>
        <taxon>Stramenopiles</taxon>
        <taxon>Ochrophyta</taxon>
        <taxon>PX clade</taxon>
        <taxon>Phaeophyceae</taxon>
        <taxon>Ectocarpales</taxon>
        <taxon>Ectocarpaceae</taxon>
        <taxon>Ectocarpus</taxon>
    </lineage>
</organism>
<comment type="similarity">
    <text evidence="2">Belongs to the INSIG family.</text>
</comment>
<dbReference type="STRING" id="2880.D8LJ79"/>